<comment type="catalytic activity">
    <reaction evidence="7">
        <text>shikimate + ATP = 3-phosphoshikimate + ADP + H(+)</text>
        <dbReference type="Rhea" id="RHEA:13121"/>
        <dbReference type="ChEBI" id="CHEBI:15378"/>
        <dbReference type="ChEBI" id="CHEBI:30616"/>
        <dbReference type="ChEBI" id="CHEBI:36208"/>
        <dbReference type="ChEBI" id="CHEBI:145989"/>
        <dbReference type="ChEBI" id="CHEBI:456216"/>
        <dbReference type="EC" id="2.7.1.71"/>
    </reaction>
</comment>
<dbReference type="GO" id="GO:0008652">
    <property type="term" value="P:amino acid biosynthetic process"/>
    <property type="evidence" value="ECO:0007669"/>
    <property type="project" value="UniProtKB-KW"/>
</dbReference>
<dbReference type="RefSeq" id="WP_142110995.1">
    <property type="nucleotide sequence ID" value="NZ_BAAATB010000003.1"/>
</dbReference>
<reference evidence="8 9" key="1">
    <citation type="submission" date="2019-06" db="EMBL/GenBank/DDBJ databases">
        <title>Sequencing the genomes of 1000 actinobacteria strains.</title>
        <authorList>
            <person name="Klenk H.-P."/>
        </authorList>
    </citation>
    <scope>NUCLEOTIDE SEQUENCE [LARGE SCALE GENOMIC DNA]</scope>
    <source>
        <strain evidence="8 9">DSM 10596</strain>
    </source>
</reference>
<keyword evidence="7" id="KW-0460">Magnesium</keyword>
<dbReference type="InterPro" id="IPR000623">
    <property type="entry name" value="Shikimate_kinase/TSH1"/>
</dbReference>
<dbReference type="InterPro" id="IPR031322">
    <property type="entry name" value="Shikimate/glucono_kinase"/>
</dbReference>
<dbReference type="SUPFAM" id="SSF52540">
    <property type="entry name" value="P-loop containing nucleoside triphosphate hydrolases"/>
    <property type="match status" value="1"/>
</dbReference>
<dbReference type="AlphaFoldDB" id="A0A542SLU8"/>
<dbReference type="PRINTS" id="PR01100">
    <property type="entry name" value="SHIKIMTKNASE"/>
</dbReference>
<keyword evidence="5 7" id="KW-0067">ATP-binding</keyword>
<dbReference type="GO" id="GO:0000287">
    <property type="term" value="F:magnesium ion binding"/>
    <property type="evidence" value="ECO:0007669"/>
    <property type="project" value="UniProtKB-UniRule"/>
</dbReference>
<dbReference type="Pfam" id="PF01202">
    <property type="entry name" value="SKI"/>
    <property type="match status" value="2"/>
</dbReference>
<feature type="binding site" evidence="7">
    <location>
        <position position="19"/>
    </location>
    <ligand>
        <name>Mg(2+)</name>
        <dbReference type="ChEBI" id="CHEBI:18420"/>
    </ligand>
</feature>
<feature type="binding site" evidence="7">
    <location>
        <position position="37"/>
    </location>
    <ligand>
        <name>substrate</name>
    </ligand>
</feature>
<evidence type="ECO:0000313" key="9">
    <source>
        <dbReference type="Proteomes" id="UP000316181"/>
    </source>
</evidence>
<evidence type="ECO:0000256" key="6">
    <source>
        <dbReference type="ARBA" id="ARBA00023141"/>
    </source>
</evidence>
<protein>
    <recommendedName>
        <fullName evidence="7">Shikimate kinase</fullName>
        <shortName evidence="7">SK</shortName>
        <ecNumber evidence="7">2.7.1.71</ecNumber>
    </recommendedName>
</protein>
<dbReference type="Gene3D" id="3.40.50.300">
    <property type="entry name" value="P-loop containing nucleotide triphosphate hydrolases"/>
    <property type="match status" value="1"/>
</dbReference>
<sequence length="233" mass="23521">MSGNRPRIVLVGPPGAGKSTVGRRLSAALGTAYHDLDDHIVEAAGLPVPVIFATHGEAHFRRLETELLARALGGGGANVVGGANHGDGGGANVDDANHGDCGDANLGDGGDANHGDGGDGAPQFGGVLALGGGTPVQLLNQRALAAYAAAGGIVAFLDVSVDAAVARLGEHNTDRPLLAGDTRAKFTALLAARRDIYEAVSTVIVDTSGRNATDITEELLTHIAKEDADDRSQ</sequence>
<comment type="cofactor">
    <cofactor evidence="7">
        <name>Mg(2+)</name>
        <dbReference type="ChEBI" id="CHEBI:18420"/>
    </cofactor>
    <text evidence="7">Binds 1 Mg(2+) ion per subunit.</text>
</comment>
<evidence type="ECO:0000256" key="4">
    <source>
        <dbReference type="ARBA" id="ARBA00022777"/>
    </source>
</evidence>
<keyword evidence="7" id="KW-0963">Cytoplasm</keyword>
<keyword evidence="7" id="KW-0479">Metal-binding</keyword>
<feature type="binding site" evidence="7">
    <location>
        <position position="132"/>
    </location>
    <ligand>
        <name>substrate</name>
    </ligand>
</feature>
<evidence type="ECO:0000256" key="1">
    <source>
        <dbReference type="ARBA" id="ARBA00022605"/>
    </source>
</evidence>
<feature type="binding site" evidence="7">
    <location>
        <begin position="15"/>
        <end position="20"/>
    </location>
    <ligand>
        <name>ATP</name>
        <dbReference type="ChEBI" id="CHEBI:30616"/>
    </ligand>
</feature>
<organism evidence="8 9">
    <name type="scientific">Rarobacter incanus</name>
    <dbReference type="NCBI Taxonomy" id="153494"/>
    <lineage>
        <taxon>Bacteria</taxon>
        <taxon>Bacillati</taxon>
        <taxon>Actinomycetota</taxon>
        <taxon>Actinomycetes</taxon>
        <taxon>Micrococcales</taxon>
        <taxon>Rarobacteraceae</taxon>
        <taxon>Rarobacter</taxon>
    </lineage>
</organism>
<comment type="subcellular location">
    <subcellularLocation>
        <location evidence="7">Cytoplasm</location>
    </subcellularLocation>
</comment>
<dbReference type="CDD" id="cd00464">
    <property type="entry name" value="SK"/>
    <property type="match status" value="1"/>
</dbReference>
<dbReference type="UniPathway" id="UPA00053">
    <property type="reaction ID" value="UER00088"/>
</dbReference>
<keyword evidence="1 7" id="KW-0028">Amino-acid biosynthesis</keyword>
<keyword evidence="4 7" id="KW-0418">Kinase</keyword>
<name>A0A542SLU8_9MICO</name>
<keyword evidence="9" id="KW-1185">Reference proteome</keyword>
<keyword evidence="3 7" id="KW-0547">Nucleotide-binding</keyword>
<comment type="pathway">
    <text evidence="7">Metabolic intermediate biosynthesis; chorismate biosynthesis; chorismate from D-erythrose 4-phosphate and phosphoenolpyruvate: step 5/7.</text>
</comment>
<comment type="similarity">
    <text evidence="7">Belongs to the shikimate kinase family.</text>
</comment>
<dbReference type="Proteomes" id="UP000316181">
    <property type="component" value="Unassembled WGS sequence"/>
</dbReference>
<comment type="subunit">
    <text evidence="7">Monomer.</text>
</comment>
<dbReference type="GO" id="GO:0009423">
    <property type="term" value="P:chorismate biosynthetic process"/>
    <property type="evidence" value="ECO:0007669"/>
    <property type="project" value="UniProtKB-UniRule"/>
</dbReference>
<evidence type="ECO:0000256" key="3">
    <source>
        <dbReference type="ARBA" id="ARBA00022741"/>
    </source>
</evidence>
<comment type="caution">
    <text evidence="8">The sequence shown here is derived from an EMBL/GenBank/DDBJ whole genome shotgun (WGS) entry which is preliminary data.</text>
</comment>
<dbReference type="GO" id="GO:0005524">
    <property type="term" value="F:ATP binding"/>
    <property type="evidence" value="ECO:0007669"/>
    <property type="project" value="UniProtKB-UniRule"/>
</dbReference>
<feature type="binding site" evidence="7">
    <location>
        <position position="175"/>
    </location>
    <ligand>
        <name>ATP</name>
        <dbReference type="ChEBI" id="CHEBI:30616"/>
    </ligand>
</feature>
<dbReference type="PANTHER" id="PTHR21087">
    <property type="entry name" value="SHIKIMATE KINASE"/>
    <property type="match status" value="1"/>
</dbReference>
<keyword evidence="2 7" id="KW-0808">Transferase</keyword>
<evidence type="ECO:0000256" key="5">
    <source>
        <dbReference type="ARBA" id="ARBA00022840"/>
    </source>
</evidence>
<dbReference type="EMBL" id="VFNV01000001">
    <property type="protein sequence ID" value="TQK75609.1"/>
    <property type="molecule type" value="Genomic_DNA"/>
</dbReference>
<dbReference type="PANTHER" id="PTHR21087:SF16">
    <property type="entry name" value="SHIKIMATE KINASE 1, CHLOROPLASTIC"/>
    <property type="match status" value="1"/>
</dbReference>
<dbReference type="HAMAP" id="MF_00109">
    <property type="entry name" value="Shikimate_kinase"/>
    <property type="match status" value="1"/>
</dbReference>
<feature type="binding site" evidence="7">
    <location>
        <position position="210"/>
    </location>
    <ligand>
        <name>ATP</name>
        <dbReference type="ChEBI" id="CHEBI:30616"/>
    </ligand>
</feature>
<dbReference type="InterPro" id="IPR027417">
    <property type="entry name" value="P-loop_NTPase"/>
</dbReference>
<dbReference type="GO" id="GO:0004765">
    <property type="term" value="F:shikimate kinase activity"/>
    <property type="evidence" value="ECO:0007669"/>
    <property type="project" value="UniProtKB-UniRule"/>
</dbReference>
<comment type="function">
    <text evidence="7">Catalyzes the specific phosphorylation of the 3-hydroxyl group of shikimic acid using ATP as a cosubstrate.</text>
</comment>
<dbReference type="EC" id="2.7.1.71" evidence="7"/>
<evidence type="ECO:0000256" key="7">
    <source>
        <dbReference type="HAMAP-Rule" id="MF_00109"/>
    </source>
</evidence>
<accession>A0A542SLU8</accession>
<proteinExistence type="inferred from homology"/>
<dbReference type="OrthoDB" id="9800332at2"/>
<feature type="binding site" evidence="7">
    <location>
        <position position="193"/>
    </location>
    <ligand>
        <name>substrate</name>
    </ligand>
</feature>
<dbReference type="GO" id="GO:0005829">
    <property type="term" value="C:cytosol"/>
    <property type="evidence" value="ECO:0007669"/>
    <property type="project" value="TreeGrafter"/>
</dbReference>
<feature type="binding site" evidence="7">
    <location>
        <position position="61"/>
    </location>
    <ligand>
        <name>substrate</name>
    </ligand>
</feature>
<evidence type="ECO:0000256" key="2">
    <source>
        <dbReference type="ARBA" id="ARBA00022679"/>
    </source>
</evidence>
<evidence type="ECO:0000313" key="8">
    <source>
        <dbReference type="EMBL" id="TQK75609.1"/>
    </source>
</evidence>
<keyword evidence="6 7" id="KW-0057">Aromatic amino acid biosynthesis</keyword>
<gene>
    <name evidence="7" type="primary">aroK</name>
    <name evidence="8" type="ORF">FB389_0239</name>
</gene>
<dbReference type="GO" id="GO:0009073">
    <property type="term" value="P:aromatic amino acid family biosynthetic process"/>
    <property type="evidence" value="ECO:0007669"/>
    <property type="project" value="UniProtKB-KW"/>
</dbReference>